<evidence type="ECO:0000313" key="1">
    <source>
        <dbReference type="EMBL" id="KAL0198916.1"/>
    </source>
</evidence>
<protein>
    <submittedName>
        <fullName evidence="1">Uncharacterized protein</fullName>
    </submittedName>
</protein>
<dbReference type="Proteomes" id="UP001529510">
    <property type="component" value="Unassembled WGS sequence"/>
</dbReference>
<sequence length="53" mass="5730">GEFDSGVKDCDRALDVCKDSAKALYRKAVCLKESGKLREAYDCSTACLLASPQ</sequence>
<accession>A0ABD0RLW0</accession>
<name>A0ABD0RLW0_CIRMR</name>
<organism evidence="1 2">
    <name type="scientific">Cirrhinus mrigala</name>
    <name type="common">Mrigala</name>
    <dbReference type="NCBI Taxonomy" id="683832"/>
    <lineage>
        <taxon>Eukaryota</taxon>
        <taxon>Metazoa</taxon>
        <taxon>Chordata</taxon>
        <taxon>Craniata</taxon>
        <taxon>Vertebrata</taxon>
        <taxon>Euteleostomi</taxon>
        <taxon>Actinopterygii</taxon>
        <taxon>Neopterygii</taxon>
        <taxon>Teleostei</taxon>
        <taxon>Ostariophysi</taxon>
        <taxon>Cypriniformes</taxon>
        <taxon>Cyprinidae</taxon>
        <taxon>Labeoninae</taxon>
        <taxon>Labeonini</taxon>
        <taxon>Cirrhinus</taxon>
    </lineage>
</organism>
<dbReference type="AlphaFoldDB" id="A0ABD0RLW0"/>
<evidence type="ECO:0000313" key="2">
    <source>
        <dbReference type="Proteomes" id="UP001529510"/>
    </source>
</evidence>
<feature type="non-terminal residue" evidence="1">
    <location>
        <position position="1"/>
    </location>
</feature>
<reference evidence="1 2" key="1">
    <citation type="submission" date="2024-05" db="EMBL/GenBank/DDBJ databases">
        <title>Genome sequencing and assembly of Indian major carp, Cirrhinus mrigala (Hamilton, 1822).</title>
        <authorList>
            <person name="Mohindra V."/>
            <person name="Chowdhury L.M."/>
            <person name="Lal K."/>
            <person name="Jena J.K."/>
        </authorList>
    </citation>
    <scope>NUCLEOTIDE SEQUENCE [LARGE SCALE GENOMIC DNA]</scope>
    <source>
        <strain evidence="1">CM1030</strain>
        <tissue evidence="1">Blood</tissue>
    </source>
</reference>
<dbReference type="SUPFAM" id="SSF48452">
    <property type="entry name" value="TPR-like"/>
    <property type="match status" value="1"/>
</dbReference>
<gene>
    <name evidence="1" type="ORF">M9458_007456</name>
</gene>
<dbReference type="Gene3D" id="1.25.40.10">
    <property type="entry name" value="Tetratricopeptide repeat domain"/>
    <property type="match status" value="1"/>
</dbReference>
<feature type="non-terminal residue" evidence="1">
    <location>
        <position position="53"/>
    </location>
</feature>
<comment type="caution">
    <text evidence="1">The sequence shown here is derived from an EMBL/GenBank/DDBJ whole genome shotgun (WGS) entry which is preliminary data.</text>
</comment>
<dbReference type="EMBL" id="JAMKFB020000003">
    <property type="protein sequence ID" value="KAL0198916.1"/>
    <property type="molecule type" value="Genomic_DNA"/>
</dbReference>
<keyword evidence="2" id="KW-1185">Reference proteome</keyword>
<dbReference type="InterPro" id="IPR011990">
    <property type="entry name" value="TPR-like_helical_dom_sf"/>
</dbReference>
<proteinExistence type="predicted"/>